<dbReference type="AlphaFoldDB" id="A0A9P6RR48"/>
<protein>
    <recommendedName>
        <fullName evidence="1">Rhodanese domain-containing protein</fullName>
    </recommendedName>
</protein>
<dbReference type="PANTHER" id="PTHR45527">
    <property type="entry name" value="NONRIBOSOMAL PEPTIDE SYNTHETASE"/>
    <property type="match status" value="1"/>
</dbReference>
<gene>
    <name evidence="2" type="ORF">BGZ97_001452</name>
</gene>
<organism evidence="2 3">
    <name type="scientific">Linnemannia gamsii</name>
    <dbReference type="NCBI Taxonomy" id="64522"/>
    <lineage>
        <taxon>Eukaryota</taxon>
        <taxon>Fungi</taxon>
        <taxon>Fungi incertae sedis</taxon>
        <taxon>Mucoromycota</taxon>
        <taxon>Mortierellomycotina</taxon>
        <taxon>Mortierellomycetes</taxon>
        <taxon>Mortierellales</taxon>
        <taxon>Mortierellaceae</taxon>
        <taxon>Linnemannia</taxon>
    </lineage>
</organism>
<dbReference type="GO" id="GO:0044550">
    <property type="term" value="P:secondary metabolite biosynthetic process"/>
    <property type="evidence" value="ECO:0007669"/>
    <property type="project" value="TreeGrafter"/>
</dbReference>
<dbReference type="Gene3D" id="3.30.559.10">
    <property type="entry name" value="Chloramphenicol acetyltransferase-like domain"/>
    <property type="match status" value="1"/>
</dbReference>
<dbReference type="SMART" id="SM00450">
    <property type="entry name" value="RHOD"/>
    <property type="match status" value="1"/>
</dbReference>
<dbReference type="Pfam" id="PF00581">
    <property type="entry name" value="Rhodanese"/>
    <property type="match status" value="1"/>
</dbReference>
<dbReference type="InterPro" id="IPR001242">
    <property type="entry name" value="Condensation_dom"/>
</dbReference>
<dbReference type="GO" id="GO:0003824">
    <property type="term" value="F:catalytic activity"/>
    <property type="evidence" value="ECO:0007669"/>
    <property type="project" value="InterPro"/>
</dbReference>
<dbReference type="Proteomes" id="UP000823405">
    <property type="component" value="Unassembled WGS sequence"/>
</dbReference>
<dbReference type="GO" id="GO:0043041">
    <property type="term" value="P:amino acid activation for nonribosomal peptide biosynthetic process"/>
    <property type="evidence" value="ECO:0007669"/>
    <property type="project" value="TreeGrafter"/>
</dbReference>
<sequence>MTITCPARTMYILPTCYLDLAQGKMAVTHCPNAARPIVRSGDFEPTAPLAVTTDVSTVMRNLSTHEYTLIDARSADRYRGQNETLDAVGGHIPGAINRFYRDNLTADGYFKPAHILRDEFNSLLDKKPAQRVILQCGSGVSACLNALAMEIAGLHGAALYAEIWLAEQINPDCPVYNIGQFTEIHGAVDPTLFEAALRQVIAEAESLRLQFIDDDDGPQQYVGSPDWSLPLIDVSTSVDPQASAEAWMKADYEQPADLLHGPLFCYALLKVAPERFFWYQRTHHIVMDGVGFALIAQRVAQVYSERVKGVATSECPFGPVSLLLENDIHYRASVQFTKDQAYWLKHCTDWPEAVTFADRQAPALQHRLRHTTYLSSQSVRTYAADASRLAQLVTAAIAAYLHHLTDTQDVVLGFQVTARLGEDRRVPGTAANVLPIRLTVQPNMSLSSLIAQAAQEIQHGFRRQRYHYEELRRDLKRAPSQRLFGPTINIMPFDYGLSFGEYASTNHNLLNGPVEDLMIAVYTQSDDRPLRIDFNANPTLYTTDDLIALQDRFLKFLDAVATQPTQLISSIGLLDAAEQRQLLIEEPATERDYLKQ</sequence>
<dbReference type="SUPFAM" id="SSF52821">
    <property type="entry name" value="Rhodanese/Cell cycle control phosphatase"/>
    <property type="match status" value="1"/>
</dbReference>
<keyword evidence="3" id="KW-1185">Reference proteome</keyword>
<dbReference type="GO" id="GO:0005737">
    <property type="term" value="C:cytoplasm"/>
    <property type="evidence" value="ECO:0007669"/>
    <property type="project" value="TreeGrafter"/>
</dbReference>
<dbReference type="PANTHER" id="PTHR45527:SF1">
    <property type="entry name" value="FATTY ACID SYNTHASE"/>
    <property type="match status" value="1"/>
</dbReference>
<feature type="domain" description="Rhodanese" evidence="1">
    <location>
        <begin position="63"/>
        <end position="174"/>
    </location>
</feature>
<dbReference type="InterPro" id="IPR036873">
    <property type="entry name" value="Rhodanese-like_dom_sf"/>
</dbReference>
<dbReference type="Gene3D" id="3.30.559.30">
    <property type="entry name" value="Nonribosomal peptide synthetase, condensation domain"/>
    <property type="match status" value="1"/>
</dbReference>
<dbReference type="InterPro" id="IPR001763">
    <property type="entry name" value="Rhodanese-like_dom"/>
</dbReference>
<evidence type="ECO:0000259" key="1">
    <source>
        <dbReference type="PROSITE" id="PS50206"/>
    </source>
</evidence>
<name>A0A9P6RR48_9FUNG</name>
<evidence type="ECO:0000313" key="3">
    <source>
        <dbReference type="Proteomes" id="UP000823405"/>
    </source>
</evidence>
<dbReference type="CDD" id="cd01449">
    <property type="entry name" value="TST_Repeat_2"/>
    <property type="match status" value="1"/>
</dbReference>
<dbReference type="InterPro" id="IPR023213">
    <property type="entry name" value="CAT-like_dom_sf"/>
</dbReference>
<dbReference type="Gene3D" id="3.40.250.10">
    <property type="entry name" value="Rhodanese-like domain"/>
    <property type="match status" value="1"/>
</dbReference>
<dbReference type="PROSITE" id="PS50206">
    <property type="entry name" value="RHODANESE_3"/>
    <property type="match status" value="1"/>
</dbReference>
<dbReference type="EMBL" id="JAAAIN010000013">
    <property type="protein sequence ID" value="KAG0323015.1"/>
    <property type="molecule type" value="Genomic_DNA"/>
</dbReference>
<reference evidence="2" key="1">
    <citation type="journal article" date="2020" name="Fungal Divers.">
        <title>Resolving the Mortierellaceae phylogeny through synthesis of multi-gene phylogenetics and phylogenomics.</title>
        <authorList>
            <person name="Vandepol N."/>
            <person name="Liber J."/>
            <person name="Desiro A."/>
            <person name="Na H."/>
            <person name="Kennedy M."/>
            <person name="Barry K."/>
            <person name="Grigoriev I.V."/>
            <person name="Miller A.N."/>
            <person name="O'Donnell K."/>
            <person name="Stajich J.E."/>
            <person name="Bonito G."/>
        </authorList>
    </citation>
    <scope>NUCLEOTIDE SEQUENCE</scope>
    <source>
        <strain evidence="2">NVP60</strain>
    </source>
</reference>
<dbReference type="GO" id="GO:0031177">
    <property type="term" value="F:phosphopantetheine binding"/>
    <property type="evidence" value="ECO:0007669"/>
    <property type="project" value="TreeGrafter"/>
</dbReference>
<comment type="caution">
    <text evidence="2">The sequence shown here is derived from an EMBL/GenBank/DDBJ whole genome shotgun (WGS) entry which is preliminary data.</text>
</comment>
<dbReference type="SUPFAM" id="SSF52777">
    <property type="entry name" value="CoA-dependent acyltransferases"/>
    <property type="match status" value="2"/>
</dbReference>
<dbReference type="OrthoDB" id="329835at2759"/>
<dbReference type="Pfam" id="PF00668">
    <property type="entry name" value="Condensation"/>
    <property type="match status" value="1"/>
</dbReference>
<evidence type="ECO:0000313" key="2">
    <source>
        <dbReference type="EMBL" id="KAG0323015.1"/>
    </source>
</evidence>
<proteinExistence type="predicted"/>
<accession>A0A9P6RR48</accession>